<dbReference type="EMBL" id="CP095071">
    <property type="protein sequence ID" value="UOQ84077.1"/>
    <property type="molecule type" value="Genomic_DNA"/>
</dbReference>
<protein>
    <submittedName>
        <fullName evidence="2">PepSY domain-containing protein</fullName>
    </submittedName>
</protein>
<evidence type="ECO:0000256" key="1">
    <source>
        <dbReference type="SAM" id="Phobius"/>
    </source>
</evidence>
<feature type="transmembrane region" description="Helical" evidence="1">
    <location>
        <begin position="430"/>
        <end position="457"/>
    </location>
</feature>
<gene>
    <name evidence="2" type="ORF">MUN87_15315</name>
</gene>
<organism evidence="2 3">
    <name type="scientific">Gracilibacillus salinarum</name>
    <dbReference type="NCBI Taxonomy" id="2932255"/>
    <lineage>
        <taxon>Bacteria</taxon>
        <taxon>Bacillati</taxon>
        <taxon>Bacillota</taxon>
        <taxon>Bacilli</taxon>
        <taxon>Bacillales</taxon>
        <taxon>Bacillaceae</taxon>
        <taxon>Gracilibacillus</taxon>
    </lineage>
</organism>
<dbReference type="Pfam" id="PF03929">
    <property type="entry name" value="PepSY_TM"/>
    <property type="match status" value="1"/>
</dbReference>
<feature type="transmembrane region" description="Helical" evidence="1">
    <location>
        <begin position="389"/>
        <end position="410"/>
    </location>
</feature>
<accession>A0ABY4GJX5</accession>
<name>A0ABY4GJX5_9BACI</name>
<dbReference type="InterPro" id="IPR005625">
    <property type="entry name" value="PepSY-ass_TM"/>
</dbReference>
<keyword evidence="3" id="KW-1185">Reference proteome</keyword>
<feature type="transmembrane region" description="Helical" evidence="1">
    <location>
        <begin position="161"/>
        <end position="181"/>
    </location>
</feature>
<keyword evidence="1" id="KW-0472">Membrane</keyword>
<dbReference type="PANTHER" id="PTHR34219">
    <property type="entry name" value="IRON-REGULATED INNER MEMBRANE PROTEIN-RELATED"/>
    <property type="match status" value="1"/>
</dbReference>
<feature type="transmembrane region" description="Helical" evidence="1">
    <location>
        <begin position="31"/>
        <end position="55"/>
    </location>
</feature>
<dbReference type="Proteomes" id="UP000831537">
    <property type="component" value="Chromosome"/>
</dbReference>
<reference evidence="2 3" key="1">
    <citation type="submission" date="2022-04" db="EMBL/GenBank/DDBJ databases">
        <title>Gracilibacillus sp. isolated from saltern.</title>
        <authorList>
            <person name="Won M."/>
            <person name="Lee C.-M."/>
            <person name="Woen H.-Y."/>
            <person name="Kwon S.-W."/>
        </authorList>
    </citation>
    <scope>NUCLEOTIDE SEQUENCE [LARGE SCALE GENOMIC DNA]</scope>
    <source>
        <strain evidence="2 3">SSPM10-3</strain>
    </source>
</reference>
<proteinExistence type="predicted"/>
<feature type="transmembrane region" description="Helical" evidence="1">
    <location>
        <begin position="209"/>
        <end position="231"/>
    </location>
</feature>
<evidence type="ECO:0000313" key="2">
    <source>
        <dbReference type="EMBL" id="UOQ84077.1"/>
    </source>
</evidence>
<dbReference type="PANTHER" id="PTHR34219:SF1">
    <property type="entry name" value="PEPSY DOMAIN-CONTAINING PROTEIN"/>
    <property type="match status" value="1"/>
</dbReference>
<sequence>MNKTATKLEPTVKQSVDKRKNANIYKAIWRWHFYAGVFFAPLLIFLTITGGIYLFKPQIEDFIYHDLYYVDEQEQTVSVNKQINEVKEQYPNASINSFTPSYQGDKSSVIGITKNGKSMSVYVNPYDASIKGSINENERFMAFVLDLHNGKLWGGTLGNRLVELAACWAIILVLSGVYLWWPRNRKSLFGTVLPRIISFRGKRMFWRDMHAVTAFWLSIFIIIQLLSGLMWSDVWGSMANRAIASTGEGSPVGDSPWESYAFPSSTIPTKEVADVPWAAENMRVPESNNNHTATIPIQEVIQTAENNQINPGYQIVFPQTEQGVYTIFLDPAKVFPNRPNPWTQQTLHLDQYSGEILASYGWEDYGILGKMVSLGISFHQGEFGFFSQICMLALVIGILLIAISGMVMWWKRKPEGKLGAPSLPKDFKLLKGLTVIVIALGIFFPLTGISLLLIWIIDYLIIRRISRAKQWLG</sequence>
<dbReference type="RefSeq" id="WP_244741425.1">
    <property type="nucleotide sequence ID" value="NZ_CP095071.1"/>
</dbReference>
<keyword evidence="1" id="KW-0812">Transmembrane</keyword>
<evidence type="ECO:0000313" key="3">
    <source>
        <dbReference type="Proteomes" id="UP000831537"/>
    </source>
</evidence>
<keyword evidence="1" id="KW-1133">Transmembrane helix</keyword>